<dbReference type="EMBL" id="JALBCA010000010">
    <property type="protein sequence ID" value="KAI2391795.1"/>
    <property type="molecule type" value="Genomic_DNA"/>
</dbReference>
<comment type="caution">
    <text evidence="1">The sequence shown here is derived from an EMBL/GenBank/DDBJ whole genome shotgun (WGS) entry which is preliminary data.</text>
</comment>
<evidence type="ECO:0000313" key="1">
    <source>
        <dbReference type="EMBL" id="KAI2391795.1"/>
    </source>
</evidence>
<name>A0ACB8V3K6_9EURO</name>
<protein>
    <submittedName>
        <fullName evidence="1">Uncharacterized protein</fullName>
    </submittedName>
</protein>
<accession>A0ACB8V3K6</accession>
<sequence length="386" mass="43753">MSSDSEQIPLLERVEMPELPTVPKEAQRDIALLEREFLDAEVRMLREAVPAMRPLYARRNALVASKLQHVDFWPRVFANSPADIDEYVRPADAQIISACLKNITLDRFEVDEHGQGEPRTVRFTFEFDAGENNLWFEDEKLVKEFHWRKEVTKTVGGKTRVWEGLVSEPVRIRWKPGMDPTDGLLDAACDLADAEKALVQKAGKAKVSNEDRLGLKEYEALVAQVAKIEEAEVANEGEADDDDIDGENSPAGLSFFAWFGYRGRDVSAQDSARFVAEDDERWARIVRGEEEYEDDDEDDDDVEEDTLEEAEIFPDGESLAVSLGEDLWPNALKYYVQSYDVIPDFDSDIDLEDLEDDEEEGNGNAGEGHDDDESAEEERPRKKVKA</sequence>
<organism evidence="1">
    <name type="scientific">Ophidiomyces ophidiicola</name>
    <dbReference type="NCBI Taxonomy" id="1387563"/>
    <lineage>
        <taxon>Eukaryota</taxon>
        <taxon>Fungi</taxon>
        <taxon>Dikarya</taxon>
        <taxon>Ascomycota</taxon>
        <taxon>Pezizomycotina</taxon>
        <taxon>Eurotiomycetes</taxon>
        <taxon>Eurotiomycetidae</taxon>
        <taxon>Onygenales</taxon>
        <taxon>Onygenaceae</taxon>
        <taxon>Ophidiomyces</taxon>
    </lineage>
</organism>
<proteinExistence type="predicted"/>
<gene>
    <name evidence="1" type="ORF">LOY88_001022</name>
</gene>
<reference evidence="1" key="1">
    <citation type="journal article" date="2022" name="bioRxiv">
        <title>Population genetic analysis of Ophidiomyces ophidiicola, the causative agent of snake fungal disease, indicates recent introductions to the USA.</title>
        <authorList>
            <person name="Ladner J.T."/>
            <person name="Palmer J.M."/>
            <person name="Ettinger C.L."/>
            <person name="Stajich J.E."/>
            <person name="Farrell T.M."/>
            <person name="Glorioso B.M."/>
            <person name="Lawson B."/>
            <person name="Price S.J."/>
            <person name="Stengle A.G."/>
            <person name="Grear D.A."/>
            <person name="Lorch J.M."/>
        </authorList>
    </citation>
    <scope>NUCLEOTIDE SEQUENCE</scope>
    <source>
        <strain evidence="1">NWHC 24266-5</strain>
    </source>
</reference>